<dbReference type="Proteomes" id="UP001209257">
    <property type="component" value="Unassembled WGS sequence"/>
</dbReference>
<sequence length="339" mass="36467">MLAIGYKQASPELSPHAFQAVNMAKPAPAGHDLLVKVDAVSVNPVDTKIRKTAEPDAQGFKVLGWDAVGVVQATGSEVSHFKEGDRVFYAGDISRSGSNAEYQLVDERIVGPAPTSLSDAESAALPLTGLTAWELLFDRFGVVPDTNGKPGTLLVIAGAGGVGSMLIQLARQLTSLTVVATASRQVTREWATEMGAHHVLDHSQPLGPQYEEAGLAPADYVASLSHTQQHFESAVNILRPQGKFGLIDDPGALDISLLKRKSISLHWEFMYTRSLFNTDDITAQRDILTSISKLCDAGTLKTTLRQHLGKLNPQNLYEAHKLLESNRTVGKIVLEGIEG</sequence>
<evidence type="ECO:0000259" key="4">
    <source>
        <dbReference type="SMART" id="SM00829"/>
    </source>
</evidence>
<gene>
    <name evidence="5" type="ORF">OCL06_13940</name>
</gene>
<dbReference type="InterPro" id="IPR051603">
    <property type="entry name" value="Zinc-ADH_QOR/CCCR"/>
</dbReference>
<keyword evidence="2" id="KW-0521">NADP</keyword>
<dbReference type="EMBL" id="JAOTJC010000012">
    <property type="protein sequence ID" value="MCU7555693.1"/>
    <property type="molecule type" value="Genomic_DNA"/>
</dbReference>
<name>A0ABT2VQV3_9ALTE</name>
<comment type="similarity">
    <text evidence="1 3">Belongs to the zinc-containing alcohol dehydrogenase family. Quinone oxidoreductase subfamily.</text>
</comment>
<dbReference type="SMART" id="SM00829">
    <property type="entry name" value="PKS_ER"/>
    <property type="match status" value="1"/>
</dbReference>
<dbReference type="PANTHER" id="PTHR44154:SF1">
    <property type="entry name" value="QUINONE OXIDOREDUCTASE"/>
    <property type="match status" value="1"/>
</dbReference>
<dbReference type="Pfam" id="PF08240">
    <property type="entry name" value="ADH_N"/>
    <property type="match status" value="1"/>
</dbReference>
<dbReference type="NCBIfam" id="TIGR02817">
    <property type="entry name" value="adh_fam_1"/>
    <property type="match status" value="1"/>
</dbReference>
<dbReference type="SUPFAM" id="SSF51735">
    <property type="entry name" value="NAD(P)-binding Rossmann-fold domains"/>
    <property type="match status" value="1"/>
</dbReference>
<evidence type="ECO:0000256" key="2">
    <source>
        <dbReference type="ARBA" id="ARBA00022857"/>
    </source>
</evidence>
<comment type="caution">
    <text evidence="5">The sequence shown here is derived from an EMBL/GenBank/DDBJ whole genome shotgun (WGS) entry which is preliminary data.</text>
</comment>
<reference evidence="6" key="1">
    <citation type="submission" date="2023-07" db="EMBL/GenBank/DDBJ databases">
        <title>Study on multiphase classification of strain Alteromonas salexigens isolated from the Yellow Sea.</title>
        <authorList>
            <person name="Sun L."/>
        </authorList>
    </citation>
    <scope>NUCLEOTIDE SEQUENCE [LARGE SCALE GENOMIC DNA]</scope>
    <source>
        <strain evidence="6">ASW11-19</strain>
    </source>
</reference>
<evidence type="ECO:0000313" key="5">
    <source>
        <dbReference type="EMBL" id="MCU7555693.1"/>
    </source>
</evidence>
<dbReference type="InterPro" id="IPR013154">
    <property type="entry name" value="ADH-like_N"/>
</dbReference>
<dbReference type="PANTHER" id="PTHR44154">
    <property type="entry name" value="QUINONE OXIDOREDUCTASE"/>
    <property type="match status" value="1"/>
</dbReference>
<keyword evidence="3" id="KW-0479">Metal-binding</keyword>
<feature type="domain" description="Enoyl reductase (ER)" evidence="4">
    <location>
        <begin position="13"/>
        <end position="334"/>
    </location>
</feature>
<keyword evidence="3" id="KW-0862">Zinc</keyword>
<proteinExistence type="inferred from homology"/>
<evidence type="ECO:0000313" key="6">
    <source>
        <dbReference type="Proteomes" id="UP001209257"/>
    </source>
</evidence>
<dbReference type="InterPro" id="IPR011032">
    <property type="entry name" value="GroES-like_sf"/>
</dbReference>
<dbReference type="InterPro" id="IPR013149">
    <property type="entry name" value="ADH-like_C"/>
</dbReference>
<organism evidence="5 6">
    <name type="scientific">Alteromonas salexigens</name>
    <dbReference type="NCBI Taxonomy" id="2982530"/>
    <lineage>
        <taxon>Bacteria</taxon>
        <taxon>Pseudomonadati</taxon>
        <taxon>Pseudomonadota</taxon>
        <taxon>Gammaproteobacteria</taxon>
        <taxon>Alteromonadales</taxon>
        <taxon>Alteromonadaceae</taxon>
        <taxon>Alteromonas/Salinimonas group</taxon>
        <taxon>Alteromonas</taxon>
    </lineage>
</organism>
<keyword evidence="3" id="KW-0560">Oxidoreductase</keyword>
<dbReference type="InterPro" id="IPR020843">
    <property type="entry name" value="ER"/>
</dbReference>
<dbReference type="InterPro" id="IPR036291">
    <property type="entry name" value="NAD(P)-bd_dom_sf"/>
</dbReference>
<dbReference type="Pfam" id="PF00107">
    <property type="entry name" value="ADH_zinc_N"/>
    <property type="match status" value="1"/>
</dbReference>
<keyword evidence="6" id="KW-1185">Reference proteome</keyword>
<dbReference type="CDD" id="cd08252">
    <property type="entry name" value="AL_MDR"/>
    <property type="match status" value="1"/>
</dbReference>
<dbReference type="Gene3D" id="3.40.50.720">
    <property type="entry name" value="NAD(P)-binding Rossmann-like Domain"/>
    <property type="match status" value="1"/>
</dbReference>
<evidence type="ECO:0000256" key="1">
    <source>
        <dbReference type="ARBA" id="ARBA00010371"/>
    </source>
</evidence>
<dbReference type="RefSeq" id="WP_262995794.1">
    <property type="nucleotide sequence ID" value="NZ_JAOTJC010000012.1"/>
</dbReference>
<evidence type="ECO:0000256" key="3">
    <source>
        <dbReference type="RuleBase" id="RU364000"/>
    </source>
</evidence>
<accession>A0ABT2VQV3</accession>
<protein>
    <recommendedName>
        <fullName evidence="3">Zinc-type alcohol dehydrogenase-like protein</fullName>
    </recommendedName>
</protein>
<dbReference type="Gene3D" id="3.90.180.10">
    <property type="entry name" value="Medium-chain alcohol dehydrogenases, catalytic domain"/>
    <property type="match status" value="1"/>
</dbReference>
<dbReference type="InterPro" id="IPR014182">
    <property type="entry name" value="ADH_Zn_typ-1"/>
</dbReference>
<dbReference type="SUPFAM" id="SSF50129">
    <property type="entry name" value="GroES-like"/>
    <property type="match status" value="1"/>
</dbReference>